<keyword evidence="2" id="KW-1185">Reference proteome</keyword>
<accession>A0A8X7TE00</accession>
<proteinExistence type="predicted"/>
<evidence type="ECO:0000313" key="1">
    <source>
        <dbReference type="EMBL" id="KAG2238545.1"/>
    </source>
</evidence>
<organism evidence="1 2">
    <name type="scientific">Brassica carinata</name>
    <name type="common">Ethiopian mustard</name>
    <name type="synonym">Abyssinian cabbage</name>
    <dbReference type="NCBI Taxonomy" id="52824"/>
    <lineage>
        <taxon>Eukaryota</taxon>
        <taxon>Viridiplantae</taxon>
        <taxon>Streptophyta</taxon>
        <taxon>Embryophyta</taxon>
        <taxon>Tracheophyta</taxon>
        <taxon>Spermatophyta</taxon>
        <taxon>Magnoliopsida</taxon>
        <taxon>eudicotyledons</taxon>
        <taxon>Gunneridae</taxon>
        <taxon>Pentapetalae</taxon>
        <taxon>rosids</taxon>
        <taxon>malvids</taxon>
        <taxon>Brassicales</taxon>
        <taxon>Brassicaceae</taxon>
        <taxon>Brassiceae</taxon>
        <taxon>Brassica</taxon>
    </lineage>
</organism>
<dbReference type="AlphaFoldDB" id="A0A8X7TE00"/>
<dbReference type="OrthoDB" id="60033at2759"/>
<name>A0A8X7TE00_BRACI</name>
<evidence type="ECO:0000313" key="2">
    <source>
        <dbReference type="Proteomes" id="UP000886595"/>
    </source>
</evidence>
<dbReference type="EMBL" id="JAAMPC010001617">
    <property type="protein sequence ID" value="KAG2238545.1"/>
    <property type="molecule type" value="Genomic_DNA"/>
</dbReference>
<comment type="caution">
    <text evidence="1">The sequence shown here is derived from an EMBL/GenBank/DDBJ whole genome shotgun (WGS) entry which is preliminary data.</text>
</comment>
<protein>
    <recommendedName>
        <fullName evidence="3">Response regulatory domain-containing protein</fullName>
    </recommendedName>
</protein>
<sequence>MGIAAADWKFHVLVVDDSLFDWKLIERLVRVSGYKALEFLGLRQGIESNDPISYFFISSGSRSEFYHYMIGCDLLKKVKSFPTPQKCLQLSSGHPRLLVIQLNPSTMIHL</sequence>
<reference evidence="1 2" key="1">
    <citation type="submission" date="2020-02" db="EMBL/GenBank/DDBJ databases">
        <authorList>
            <person name="Ma Q."/>
            <person name="Huang Y."/>
            <person name="Song X."/>
            <person name="Pei D."/>
        </authorList>
    </citation>
    <scope>NUCLEOTIDE SEQUENCE [LARGE SCALE GENOMIC DNA]</scope>
    <source>
        <strain evidence="1">Sxm20200214</strain>
        <tissue evidence="1">Leaf</tissue>
    </source>
</reference>
<gene>
    <name evidence="1" type="ORF">Bca52824_092210</name>
</gene>
<dbReference type="Proteomes" id="UP000886595">
    <property type="component" value="Unassembled WGS sequence"/>
</dbReference>
<evidence type="ECO:0008006" key="3">
    <source>
        <dbReference type="Google" id="ProtNLM"/>
    </source>
</evidence>